<evidence type="ECO:0000313" key="10">
    <source>
        <dbReference type="Proteomes" id="UP000076335"/>
    </source>
</evidence>
<evidence type="ECO:0000313" key="9">
    <source>
        <dbReference type="EMBL" id="KZB68218.1"/>
    </source>
</evidence>
<protein>
    <submittedName>
        <fullName evidence="9">Transporter</fullName>
    </submittedName>
</protein>
<dbReference type="OrthoDB" id="9805563at2"/>
<organism evidence="9 10">
    <name type="scientific">Thalassospira lucentensis</name>
    <dbReference type="NCBI Taxonomy" id="168935"/>
    <lineage>
        <taxon>Bacteria</taxon>
        <taxon>Pseudomonadati</taxon>
        <taxon>Pseudomonadota</taxon>
        <taxon>Alphaproteobacteria</taxon>
        <taxon>Rhodospirillales</taxon>
        <taxon>Thalassospiraceae</taxon>
        <taxon>Thalassospira</taxon>
    </lineage>
</organism>
<evidence type="ECO:0000256" key="7">
    <source>
        <dbReference type="ARBA" id="ARBA00023136"/>
    </source>
</evidence>
<keyword evidence="4" id="KW-1003">Cell membrane</keyword>
<dbReference type="Pfam" id="PF03547">
    <property type="entry name" value="Mem_trans"/>
    <property type="match status" value="2"/>
</dbReference>
<dbReference type="InterPro" id="IPR038770">
    <property type="entry name" value="Na+/solute_symporter_sf"/>
</dbReference>
<evidence type="ECO:0000256" key="4">
    <source>
        <dbReference type="ARBA" id="ARBA00022475"/>
    </source>
</evidence>
<dbReference type="EMBL" id="LPVY01000003">
    <property type="protein sequence ID" value="KZB68218.1"/>
    <property type="molecule type" value="Genomic_DNA"/>
</dbReference>
<feature type="transmembrane region" description="Helical" evidence="8">
    <location>
        <begin position="107"/>
        <end position="133"/>
    </location>
</feature>
<comment type="subcellular location">
    <subcellularLocation>
        <location evidence="1">Cell membrane</location>
        <topology evidence="1">Multi-pass membrane protein</topology>
    </subcellularLocation>
</comment>
<evidence type="ECO:0000256" key="1">
    <source>
        <dbReference type="ARBA" id="ARBA00004651"/>
    </source>
</evidence>
<keyword evidence="6 8" id="KW-1133">Transmembrane helix</keyword>
<keyword evidence="3" id="KW-0813">Transport</keyword>
<sequence length="307" mass="31580">MLAILSALIPTFALIVLGFILRQRKFLPDAFWPGAEKLTYYVTFPALLFSNTAQADLGSLPLAGIATAMLGTVFICTVLILITKPVLKVSNPAFSSLFQGAIRPNTYIGLAVAAALLGEAGLTVTALCVALVVPTVNVLSVLACAHWGDNERTPGAVSLLRDVLRNPLLMACVLGIAINMTGFGLPPVIGPFLEVLGRAALPIGLLAVGAGLDLSAARRAGGPVGFSTFGKLVISPAIAAGLCLLLGLPPVELAAVVLYAGLPCSASAFVLARLMGGDAPMMASIITVHTLFAIITIPILAVLLHVV</sequence>
<evidence type="ECO:0000256" key="5">
    <source>
        <dbReference type="ARBA" id="ARBA00022692"/>
    </source>
</evidence>
<feature type="transmembrane region" description="Helical" evidence="8">
    <location>
        <begin position="228"/>
        <end position="247"/>
    </location>
</feature>
<dbReference type="AlphaFoldDB" id="A0A154LA31"/>
<dbReference type="PANTHER" id="PTHR36838:SF4">
    <property type="entry name" value="AUXIN EFFLUX CARRIER FAMILY PROTEIN"/>
    <property type="match status" value="1"/>
</dbReference>
<evidence type="ECO:0000256" key="3">
    <source>
        <dbReference type="ARBA" id="ARBA00022448"/>
    </source>
</evidence>
<comment type="caution">
    <text evidence="9">The sequence shown here is derived from an EMBL/GenBank/DDBJ whole genome shotgun (WGS) entry which is preliminary data.</text>
</comment>
<comment type="similarity">
    <text evidence="2">Belongs to the auxin efflux carrier (TC 2.A.69) family.</text>
</comment>
<reference evidence="9 10" key="1">
    <citation type="submission" date="2015-12" db="EMBL/GenBank/DDBJ databases">
        <title>Genome sequence of Thalassospira lucentensis MCCC 1A02072.</title>
        <authorList>
            <person name="Lu L."/>
            <person name="Lai Q."/>
            <person name="Shao Z."/>
            <person name="Qian P."/>
        </authorList>
    </citation>
    <scope>NUCLEOTIDE SEQUENCE [LARGE SCALE GENOMIC DNA]</scope>
    <source>
        <strain evidence="9 10">MCCC 1A02072</strain>
    </source>
</reference>
<accession>A0A154LA31</accession>
<name>A0A154LA31_9PROT</name>
<feature type="transmembrane region" description="Helical" evidence="8">
    <location>
        <begin position="284"/>
        <end position="306"/>
    </location>
</feature>
<keyword evidence="5 8" id="KW-0812">Transmembrane</keyword>
<dbReference type="GO" id="GO:0055085">
    <property type="term" value="P:transmembrane transport"/>
    <property type="evidence" value="ECO:0007669"/>
    <property type="project" value="InterPro"/>
</dbReference>
<gene>
    <name evidence="9" type="ORF">AUP42_12225</name>
</gene>
<feature type="transmembrane region" description="Helical" evidence="8">
    <location>
        <begin position="195"/>
        <end position="216"/>
    </location>
</feature>
<feature type="transmembrane region" description="Helical" evidence="8">
    <location>
        <begin position="253"/>
        <end position="272"/>
    </location>
</feature>
<dbReference type="RefSeq" id="WP_062949143.1">
    <property type="nucleotide sequence ID" value="NZ_LPVY01000003.1"/>
</dbReference>
<dbReference type="PANTHER" id="PTHR36838">
    <property type="entry name" value="AUXIN EFFLUX CARRIER FAMILY PROTEIN"/>
    <property type="match status" value="1"/>
</dbReference>
<evidence type="ECO:0000256" key="6">
    <source>
        <dbReference type="ARBA" id="ARBA00022989"/>
    </source>
</evidence>
<evidence type="ECO:0000256" key="2">
    <source>
        <dbReference type="ARBA" id="ARBA00010145"/>
    </source>
</evidence>
<feature type="transmembrane region" description="Helical" evidence="8">
    <location>
        <begin position="168"/>
        <end position="189"/>
    </location>
</feature>
<dbReference type="GO" id="GO:0005886">
    <property type="term" value="C:plasma membrane"/>
    <property type="evidence" value="ECO:0007669"/>
    <property type="project" value="UniProtKB-SubCell"/>
</dbReference>
<dbReference type="InterPro" id="IPR004776">
    <property type="entry name" value="Mem_transp_PIN-like"/>
</dbReference>
<evidence type="ECO:0000256" key="8">
    <source>
        <dbReference type="SAM" id="Phobius"/>
    </source>
</evidence>
<keyword evidence="7 8" id="KW-0472">Membrane</keyword>
<dbReference type="Gene3D" id="1.20.1530.20">
    <property type="match status" value="1"/>
</dbReference>
<proteinExistence type="inferred from homology"/>
<feature type="transmembrane region" description="Helical" evidence="8">
    <location>
        <begin position="62"/>
        <end position="87"/>
    </location>
</feature>
<dbReference type="Proteomes" id="UP000076335">
    <property type="component" value="Unassembled WGS sequence"/>
</dbReference>